<gene>
    <name evidence="18" type="ORF">GLYMA_16G065500</name>
</gene>
<dbReference type="PROSITE" id="PS51450">
    <property type="entry name" value="LRR"/>
    <property type="match status" value="1"/>
</dbReference>
<dbReference type="FunFam" id="3.80.10.10:FF:000851">
    <property type="entry name" value="Probable leucine-rich repeat receptor-like protein kinase At1g35710"/>
    <property type="match status" value="1"/>
</dbReference>
<reference evidence="18 19" key="1">
    <citation type="journal article" date="2010" name="Nature">
        <title>Genome sequence of the palaeopolyploid soybean.</title>
        <authorList>
            <person name="Schmutz J."/>
            <person name="Cannon S.B."/>
            <person name="Schlueter J."/>
            <person name="Ma J."/>
            <person name="Mitros T."/>
            <person name="Nelson W."/>
            <person name="Hyten D.L."/>
            <person name="Song Q."/>
            <person name="Thelen J.J."/>
            <person name="Cheng J."/>
            <person name="Xu D."/>
            <person name="Hellsten U."/>
            <person name="May G.D."/>
            <person name="Yu Y."/>
            <person name="Sakurai T."/>
            <person name="Umezawa T."/>
            <person name="Bhattacharyya M.K."/>
            <person name="Sandhu D."/>
            <person name="Valliyodan B."/>
            <person name="Lindquist E."/>
            <person name="Peto M."/>
            <person name="Grant D."/>
            <person name="Shu S."/>
            <person name="Goodstein D."/>
            <person name="Barry K."/>
            <person name="Futrell-Griggs M."/>
            <person name="Abernathy B."/>
            <person name="Du J."/>
            <person name="Tian Z."/>
            <person name="Zhu L."/>
            <person name="Gill N."/>
            <person name="Joshi T."/>
            <person name="Libault M."/>
            <person name="Sethuraman A."/>
            <person name="Zhang X.-C."/>
            <person name="Shinozaki K."/>
            <person name="Nguyen H.T."/>
            <person name="Wing R.A."/>
            <person name="Cregan P."/>
            <person name="Specht J."/>
            <person name="Grimwood J."/>
            <person name="Rokhsar D."/>
            <person name="Stacey G."/>
            <person name="Shoemaker R.C."/>
            <person name="Jackson S.A."/>
        </authorList>
    </citation>
    <scope>NUCLEOTIDE SEQUENCE</scope>
    <source>
        <strain evidence="19">cv. Williams 82</strain>
        <tissue evidence="18">Callus</tissue>
    </source>
</reference>
<keyword evidence="20" id="KW-1185">Reference proteome</keyword>
<evidence type="ECO:0000256" key="11">
    <source>
        <dbReference type="ARBA" id="ARBA00022989"/>
    </source>
</evidence>
<evidence type="ECO:0000256" key="5">
    <source>
        <dbReference type="ARBA" id="ARBA00022679"/>
    </source>
</evidence>
<keyword evidence="9" id="KW-0418">Kinase</keyword>
<evidence type="ECO:0000256" key="3">
    <source>
        <dbReference type="ARBA" id="ARBA00022527"/>
    </source>
</evidence>
<evidence type="ECO:0000313" key="20">
    <source>
        <dbReference type="Proteomes" id="UP000008827"/>
    </source>
</evidence>
<evidence type="ECO:0000256" key="6">
    <source>
        <dbReference type="ARBA" id="ARBA00022692"/>
    </source>
</evidence>
<dbReference type="InterPro" id="IPR008266">
    <property type="entry name" value="Tyr_kinase_AS"/>
</dbReference>
<dbReference type="GO" id="GO:0038023">
    <property type="term" value="F:signaling receptor activity"/>
    <property type="evidence" value="ECO:0000318"/>
    <property type="project" value="GO_Central"/>
</dbReference>
<dbReference type="Gene3D" id="3.30.200.20">
    <property type="entry name" value="Phosphorylase Kinase, domain 1"/>
    <property type="match status" value="1"/>
</dbReference>
<keyword evidence="6 15" id="KW-0812">Transmembrane</keyword>
<dbReference type="Gene3D" id="3.80.10.10">
    <property type="entry name" value="Ribonuclease Inhibitor"/>
    <property type="match status" value="3"/>
</dbReference>
<name>A0A0R0FM78_SOYBN</name>
<comment type="catalytic activity">
    <reaction evidence="13">
        <text>L-threonyl-[protein] + ATP = O-phospho-L-threonyl-[protein] + ADP + H(+)</text>
        <dbReference type="Rhea" id="RHEA:46608"/>
        <dbReference type="Rhea" id="RHEA-COMP:11060"/>
        <dbReference type="Rhea" id="RHEA-COMP:11605"/>
        <dbReference type="ChEBI" id="CHEBI:15378"/>
        <dbReference type="ChEBI" id="CHEBI:30013"/>
        <dbReference type="ChEBI" id="CHEBI:30616"/>
        <dbReference type="ChEBI" id="CHEBI:61977"/>
        <dbReference type="ChEBI" id="CHEBI:456216"/>
        <dbReference type="EC" id="2.7.11.1"/>
    </reaction>
</comment>
<keyword evidence="3" id="KW-0723">Serine/threonine-protein kinase</keyword>
<evidence type="ECO:0000256" key="15">
    <source>
        <dbReference type="SAM" id="Phobius"/>
    </source>
</evidence>
<evidence type="ECO:0000256" key="9">
    <source>
        <dbReference type="ARBA" id="ARBA00022777"/>
    </source>
</evidence>
<reference evidence="19" key="2">
    <citation type="submission" date="2018-02" db="UniProtKB">
        <authorList>
            <consortium name="EnsemblPlants"/>
        </authorList>
    </citation>
    <scope>IDENTIFICATION</scope>
    <source>
        <strain evidence="19">Williams 82</strain>
    </source>
</reference>
<keyword evidence="16" id="KW-0732">Signal</keyword>
<dbReference type="Gene3D" id="1.10.510.10">
    <property type="entry name" value="Transferase(Phosphotransferase) domain 1"/>
    <property type="match status" value="1"/>
</dbReference>
<keyword evidence="8" id="KW-0547">Nucleotide-binding</keyword>
<dbReference type="Pfam" id="PF13855">
    <property type="entry name" value="LRR_8"/>
    <property type="match status" value="1"/>
</dbReference>
<dbReference type="SMART" id="SM00369">
    <property type="entry name" value="LRR_TYP"/>
    <property type="match status" value="8"/>
</dbReference>
<keyword evidence="7" id="KW-0677">Repeat</keyword>
<keyword evidence="4" id="KW-0433">Leucine-rich repeat</keyword>
<dbReference type="EMBL" id="CM000849">
    <property type="protein sequence ID" value="KRH07066.1"/>
    <property type="molecule type" value="Genomic_DNA"/>
</dbReference>
<evidence type="ECO:0000256" key="14">
    <source>
        <dbReference type="ARBA" id="ARBA00048679"/>
    </source>
</evidence>
<dbReference type="GO" id="GO:0004674">
    <property type="term" value="F:protein serine/threonine kinase activity"/>
    <property type="evidence" value="ECO:0007669"/>
    <property type="project" value="UniProtKB-KW"/>
</dbReference>
<dbReference type="ExpressionAtlas" id="A0A0R0FM78">
    <property type="expression patterns" value="baseline and differential"/>
</dbReference>
<dbReference type="InterPro" id="IPR032675">
    <property type="entry name" value="LRR_dom_sf"/>
</dbReference>
<dbReference type="FunFam" id="3.80.10.10:FF:000719">
    <property type="entry name" value="MDIS1-interacting receptor like kinase 2 isoform A"/>
    <property type="match status" value="1"/>
</dbReference>
<dbReference type="SMR" id="A0A0R0FM78"/>
<dbReference type="OMA" id="GSISHHI"/>
<proteinExistence type="predicted"/>
<evidence type="ECO:0000256" key="16">
    <source>
        <dbReference type="SAM" id="SignalP"/>
    </source>
</evidence>
<protein>
    <recommendedName>
        <fullName evidence="2">non-specific serine/threonine protein kinase</fullName>
        <ecNumber evidence="2">2.7.11.1</ecNumber>
    </recommendedName>
</protein>
<feature type="domain" description="Protein kinase" evidence="17">
    <location>
        <begin position="592"/>
        <end position="856"/>
    </location>
</feature>
<evidence type="ECO:0000256" key="13">
    <source>
        <dbReference type="ARBA" id="ARBA00047899"/>
    </source>
</evidence>
<sequence length="863" mass="93777">MVFIFPTLLSMKLQPLLLLLVMYFCAFAASSEIASEANALLKWKSSLENQSHASLSSWSGNNPCNWFGIACDEFCSVSNINLTNVGLRGTLQSLNFSLLPNIFTLNMSHNSLNGTIPPQIGSLSNLNTLDLSINNLFGSIPNTIGNLSKLLFLNLSDNDLSGTIPFTIGNLSKLSVLSISFNELTGPIPASIGNLVNLDDIRLHENKLSGSIPFTIGNLSKLSVLSISFNELTGSIPSTIGNLSKVRTLRFIGNELGGKIPIELSMLTALESLQLAGNNFIGHLPQNICIGGTLKNFAAENNNFIGPIPVSLKNCSSLIRVRLQRNQLTGDITDAFGVLPNLDYIELNMSLSQNSINAETSNFEEIASMQKLQILKLGSNKLSGLIPKQLGNLLNLLNMSLSQNNFQGNIPSELGKLKFLTSLDLGENSLRGAIPSMFGELKSLETLNLSHNNLSGNLSSFDDMTSLTSIDISYNQFEGPLPNILAFHNAKIEALRNNKGLCGNVTGLEPCSTSSGKSHNHMRKKIIIVILPLTLGILILALFAFGVSYHLCQTSTKKEDQATNIQTPNIFAIWNFDGKMVFENIIEATEYLDNKHLIGVGGQGCVYKAVLPAGQVVAVKKLHSVPNGAMLNLKAFTCEIQLYGFCSHSQFSFLVCEFLENGSVEKTLKDDGQAMAFDWYKRVNVVKDVANALCYMHHECSPRIVHRDISSKNVLLDSEYVAHVSDFGTANFLNPDSSNWTSFVGTFGYAAPELAYTMEVNEKCDVYSFGVLAWEILVGKHPGDDISSLLGSSPSTLVASTLDHMALMDKLDPRLPHPTKPIGKEVASIAKIAMACLTESPRSRPTMEQVANELVMGSSSSMD</sequence>
<dbReference type="PANTHER" id="PTHR48005">
    <property type="entry name" value="LEUCINE RICH REPEAT KINASE 2"/>
    <property type="match status" value="1"/>
</dbReference>
<keyword evidence="10" id="KW-0067">ATP-binding</keyword>
<keyword evidence="11 15" id="KW-1133">Transmembrane helix</keyword>
<dbReference type="InterPro" id="IPR011009">
    <property type="entry name" value="Kinase-like_dom_sf"/>
</dbReference>
<evidence type="ECO:0000256" key="1">
    <source>
        <dbReference type="ARBA" id="ARBA00004167"/>
    </source>
</evidence>
<dbReference type="InParanoid" id="A0A0R0FM78"/>
<dbReference type="GO" id="GO:0005524">
    <property type="term" value="F:ATP binding"/>
    <property type="evidence" value="ECO:0007669"/>
    <property type="project" value="UniProtKB-KW"/>
</dbReference>
<feature type="signal peptide" evidence="16">
    <location>
        <begin position="1"/>
        <end position="30"/>
    </location>
</feature>
<dbReference type="PANTHER" id="PTHR48005:SF70">
    <property type="entry name" value="MDIS1-INTERACTING RECEPTOR LIKE KINASE 2-LIKE"/>
    <property type="match status" value="1"/>
</dbReference>
<dbReference type="InterPro" id="IPR013210">
    <property type="entry name" value="LRR_N_plant-typ"/>
</dbReference>
<dbReference type="FunFam" id="3.80.10.10:FF:000095">
    <property type="entry name" value="LRR receptor-like serine/threonine-protein kinase GSO1"/>
    <property type="match status" value="1"/>
</dbReference>
<dbReference type="Gramene" id="KRH07066">
    <property type="protein sequence ID" value="KRH07066"/>
    <property type="gene ID" value="GLYMA_16G065500"/>
</dbReference>
<feature type="chain" id="PRO_5014521044" description="non-specific serine/threonine protein kinase" evidence="16">
    <location>
        <begin position="31"/>
        <end position="863"/>
    </location>
</feature>
<comment type="subcellular location">
    <subcellularLocation>
        <location evidence="1">Membrane</location>
        <topology evidence="1">Single-pass membrane protein</topology>
    </subcellularLocation>
</comment>
<dbReference type="Proteomes" id="UP000008827">
    <property type="component" value="Chromosome 16"/>
</dbReference>
<dbReference type="InterPro" id="IPR051420">
    <property type="entry name" value="Ser_Thr_Kinases_DiverseReg"/>
</dbReference>
<evidence type="ECO:0000256" key="7">
    <source>
        <dbReference type="ARBA" id="ARBA00022737"/>
    </source>
</evidence>
<evidence type="ECO:0000256" key="4">
    <source>
        <dbReference type="ARBA" id="ARBA00022614"/>
    </source>
</evidence>
<dbReference type="SUPFAM" id="SSF52058">
    <property type="entry name" value="L domain-like"/>
    <property type="match status" value="2"/>
</dbReference>
<dbReference type="PRINTS" id="PR00019">
    <property type="entry name" value="LEURICHRPT"/>
</dbReference>
<dbReference type="GO" id="GO:0005886">
    <property type="term" value="C:plasma membrane"/>
    <property type="evidence" value="ECO:0000318"/>
    <property type="project" value="GO_Central"/>
</dbReference>
<dbReference type="InterPro" id="IPR000719">
    <property type="entry name" value="Prot_kinase_dom"/>
</dbReference>
<evidence type="ECO:0000256" key="10">
    <source>
        <dbReference type="ARBA" id="ARBA00022840"/>
    </source>
</evidence>
<keyword evidence="5" id="KW-0808">Transferase</keyword>
<dbReference type="EnsemblPlants" id="KRH07066">
    <property type="protein sequence ID" value="KRH07066"/>
    <property type="gene ID" value="GLYMA_16G065500"/>
</dbReference>
<reference evidence="18" key="3">
    <citation type="submission" date="2018-07" db="EMBL/GenBank/DDBJ databases">
        <title>WGS assembly of Glycine max.</title>
        <authorList>
            <person name="Schmutz J."/>
            <person name="Cannon S."/>
            <person name="Schlueter J."/>
            <person name="Ma J."/>
            <person name="Mitros T."/>
            <person name="Nelson W."/>
            <person name="Hyten D."/>
            <person name="Song Q."/>
            <person name="Thelen J."/>
            <person name="Cheng J."/>
            <person name="Xu D."/>
            <person name="Hellsten U."/>
            <person name="May G."/>
            <person name="Yu Y."/>
            <person name="Sakurai T."/>
            <person name="Umezawa T."/>
            <person name="Bhattacharyya M."/>
            <person name="Sandhu D."/>
            <person name="Valliyodan B."/>
            <person name="Lindquist E."/>
            <person name="Peto M."/>
            <person name="Grant D."/>
            <person name="Shu S."/>
            <person name="Goodstein D."/>
            <person name="Barry K."/>
            <person name="Futrell-Griggs M."/>
            <person name="Abernathy B."/>
            <person name="Du J."/>
            <person name="Tian Z."/>
            <person name="Zhu L."/>
            <person name="Gill N."/>
            <person name="Joshi T."/>
            <person name="Libault M."/>
            <person name="Sethuraman A."/>
            <person name="Zhang X."/>
            <person name="Shinozaki K."/>
            <person name="Nguyen H."/>
            <person name="Wing R."/>
            <person name="Cregan P."/>
            <person name="Specht J."/>
            <person name="Grimwood J."/>
            <person name="Rokhsar D."/>
            <person name="Stacey G."/>
            <person name="Shoemaker R."/>
            <person name="Jackson S."/>
        </authorList>
    </citation>
    <scope>NUCLEOTIDE SEQUENCE</scope>
    <source>
        <tissue evidence="18">Callus</tissue>
    </source>
</reference>
<dbReference type="PROSITE" id="PS00109">
    <property type="entry name" value="PROTEIN_KINASE_TYR"/>
    <property type="match status" value="1"/>
</dbReference>
<dbReference type="PROSITE" id="PS50011">
    <property type="entry name" value="PROTEIN_KINASE_DOM"/>
    <property type="match status" value="1"/>
</dbReference>
<dbReference type="GO" id="GO:0009755">
    <property type="term" value="P:hormone-mediated signaling pathway"/>
    <property type="evidence" value="ECO:0000318"/>
    <property type="project" value="GO_Central"/>
</dbReference>
<evidence type="ECO:0000259" key="17">
    <source>
        <dbReference type="PROSITE" id="PS50011"/>
    </source>
</evidence>
<evidence type="ECO:0000313" key="19">
    <source>
        <dbReference type="EnsemblPlants" id="KRH07066"/>
    </source>
</evidence>
<dbReference type="FunCoup" id="A0A0R0FM78">
    <property type="interactions" value="987"/>
</dbReference>
<comment type="catalytic activity">
    <reaction evidence="14">
        <text>L-seryl-[protein] + ATP = O-phospho-L-seryl-[protein] + ADP + H(+)</text>
        <dbReference type="Rhea" id="RHEA:17989"/>
        <dbReference type="Rhea" id="RHEA-COMP:9863"/>
        <dbReference type="Rhea" id="RHEA-COMP:11604"/>
        <dbReference type="ChEBI" id="CHEBI:15378"/>
        <dbReference type="ChEBI" id="CHEBI:29999"/>
        <dbReference type="ChEBI" id="CHEBI:30616"/>
        <dbReference type="ChEBI" id="CHEBI:83421"/>
        <dbReference type="ChEBI" id="CHEBI:456216"/>
        <dbReference type="EC" id="2.7.11.1"/>
    </reaction>
</comment>
<evidence type="ECO:0000256" key="12">
    <source>
        <dbReference type="ARBA" id="ARBA00023136"/>
    </source>
</evidence>
<dbReference type="AlphaFoldDB" id="A0A0R0FM78"/>
<dbReference type="SUPFAM" id="SSF56112">
    <property type="entry name" value="Protein kinase-like (PK-like)"/>
    <property type="match status" value="1"/>
</dbReference>
<feature type="transmembrane region" description="Helical" evidence="15">
    <location>
        <begin position="526"/>
        <end position="549"/>
    </location>
</feature>
<dbReference type="Pfam" id="PF08263">
    <property type="entry name" value="LRRNT_2"/>
    <property type="match status" value="1"/>
</dbReference>
<organism evidence="18">
    <name type="scientific">Glycine max</name>
    <name type="common">Soybean</name>
    <name type="synonym">Glycine hispida</name>
    <dbReference type="NCBI Taxonomy" id="3847"/>
    <lineage>
        <taxon>Eukaryota</taxon>
        <taxon>Viridiplantae</taxon>
        <taxon>Streptophyta</taxon>
        <taxon>Embryophyta</taxon>
        <taxon>Tracheophyta</taxon>
        <taxon>Spermatophyta</taxon>
        <taxon>Magnoliopsida</taxon>
        <taxon>eudicotyledons</taxon>
        <taxon>Gunneridae</taxon>
        <taxon>Pentapetalae</taxon>
        <taxon>rosids</taxon>
        <taxon>fabids</taxon>
        <taxon>Fabales</taxon>
        <taxon>Fabaceae</taxon>
        <taxon>Papilionoideae</taxon>
        <taxon>50 kb inversion clade</taxon>
        <taxon>NPAAA clade</taxon>
        <taxon>indigoferoid/millettioid clade</taxon>
        <taxon>Phaseoleae</taxon>
        <taxon>Glycine</taxon>
        <taxon>Glycine subgen. Soja</taxon>
    </lineage>
</organism>
<evidence type="ECO:0000256" key="2">
    <source>
        <dbReference type="ARBA" id="ARBA00012513"/>
    </source>
</evidence>
<dbReference type="InterPro" id="IPR003591">
    <property type="entry name" value="Leu-rich_rpt_typical-subtyp"/>
</dbReference>
<keyword evidence="12 15" id="KW-0472">Membrane</keyword>
<dbReference type="FunFam" id="1.10.510.10:FF:000445">
    <property type="entry name" value="MDIS1-interacting receptor like kinase 2"/>
    <property type="match status" value="1"/>
</dbReference>
<dbReference type="Pfam" id="PF00560">
    <property type="entry name" value="LRR_1"/>
    <property type="match status" value="6"/>
</dbReference>
<dbReference type="EC" id="2.7.11.1" evidence="2"/>
<accession>A0A0R0FM78</accession>
<dbReference type="Pfam" id="PF00069">
    <property type="entry name" value="Pkinase"/>
    <property type="match status" value="1"/>
</dbReference>
<evidence type="ECO:0000313" key="18">
    <source>
        <dbReference type="EMBL" id="KRH07066.1"/>
    </source>
</evidence>
<dbReference type="InterPro" id="IPR001611">
    <property type="entry name" value="Leu-rich_rpt"/>
</dbReference>
<evidence type="ECO:0000256" key="8">
    <source>
        <dbReference type="ARBA" id="ARBA00022741"/>
    </source>
</evidence>